<comment type="similarity">
    <text evidence="1">Belongs to the isochorismatase family.</text>
</comment>
<evidence type="ECO:0000259" key="3">
    <source>
        <dbReference type="Pfam" id="PF00857"/>
    </source>
</evidence>
<reference evidence="4 5" key="2">
    <citation type="journal article" date="2018" name="New Phytol.">
        <title>High intraspecific genome diversity in the model arbuscular mycorrhizal symbiont Rhizophagus irregularis.</title>
        <authorList>
            <person name="Chen E.C.H."/>
            <person name="Morin E."/>
            <person name="Beaudet D."/>
            <person name="Noel J."/>
            <person name="Yildirir G."/>
            <person name="Ndikumana S."/>
            <person name="Charron P."/>
            <person name="St-Onge C."/>
            <person name="Giorgi J."/>
            <person name="Kruger M."/>
            <person name="Marton T."/>
            <person name="Ropars J."/>
            <person name="Grigoriev I.V."/>
            <person name="Hainaut M."/>
            <person name="Henrissat B."/>
            <person name="Roux C."/>
            <person name="Martin F."/>
            <person name="Corradi N."/>
        </authorList>
    </citation>
    <scope>NUCLEOTIDE SEQUENCE [LARGE SCALE GENOMIC DNA]</scope>
    <source>
        <strain evidence="4 5">DAOM 197198</strain>
    </source>
</reference>
<accession>A0A2P4QXM8</accession>
<dbReference type="InterPro" id="IPR036380">
    <property type="entry name" value="Isochorismatase-like_sf"/>
</dbReference>
<keyword evidence="5" id="KW-1185">Reference proteome</keyword>
<protein>
    <submittedName>
        <fullName evidence="4">Isochorismatase-like protein</fullName>
    </submittedName>
</protein>
<dbReference type="PANTHER" id="PTHR43540:SF6">
    <property type="entry name" value="ISOCHORISMATASE-LIKE DOMAIN-CONTAINING PROTEIN"/>
    <property type="match status" value="1"/>
</dbReference>
<dbReference type="Gene3D" id="3.40.50.850">
    <property type="entry name" value="Isochorismatase-like"/>
    <property type="match status" value="1"/>
</dbReference>
<dbReference type="VEuPathDB" id="FungiDB:RhiirFUN_018431"/>
<keyword evidence="2" id="KW-0378">Hydrolase</keyword>
<evidence type="ECO:0000256" key="1">
    <source>
        <dbReference type="ARBA" id="ARBA00006336"/>
    </source>
</evidence>
<gene>
    <name evidence="4" type="ORF">GLOIN_2v1867482</name>
</gene>
<dbReference type="CDD" id="cd00431">
    <property type="entry name" value="cysteine_hydrolases"/>
    <property type="match status" value="1"/>
</dbReference>
<reference evidence="4 5" key="1">
    <citation type="journal article" date="2013" name="Proc. Natl. Acad. Sci. U.S.A.">
        <title>Genome of an arbuscular mycorrhizal fungus provides insight into the oldest plant symbiosis.</title>
        <authorList>
            <person name="Tisserant E."/>
            <person name="Malbreil M."/>
            <person name="Kuo A."/>
            <person name="Kohler A."/>
            <person name="Symeonidi A."/>
            <person name="Balestrini R."/>
            <person name="Charron P."/>
            <person name="Duensing N."/>
            <person name="Frei Dit Frey N."/>
            <person name="Gianinazzi-Pearson V."/>
            <person name="Gilbert L.B."/>
            <person name="Handa Y."/>
            <person name="Herr J.R."/>
            <person name="Hijri M."/>
            <person name="Koul R."/>
            <person name="Kawaguchi M."/>
            <person name="Krajinski F."/>
            <person name="Lammers P.J."/>
            <person name="Masclaux F.G."/>
            <person name="Murat C."/>
            <person name="Morin E."/>
            <person name="Ndikumana S."/>
            <person name="Pagni M."/>
            <person name="Petitpierre D."/>
            <person name="Requena N."/>
            <person name="Rosikiewicz P."/>
            <person name="Riley R."/>
            <person name="Saito K."/>
            <person name="San Clemente H."/>
            <person name="Shapiro H."/>
            <person name="van Tuinen D."/>
            <person name="Becard G."/>
            <person name="Bonfante P."/>
            <person name="Paszkowski U."/>
            <person name="Shachar-Hill Y.Y."/>
            <person name="Tuskan G.A."/>
            <person name="Young P.W."/>
            <person name="Sanders I.R."/>
            <person name="Henrissat B."/>
            <person name="Rensing S.A."/>
            <person name="Grigoriev I.V."/>
            <person name="Corradi N."/>
            <person name="Roux C."/>
            <person name="Martin F."/>
        </authorList>
    </citation>
    <scope>NUCLEOTIDE SEQUENCE [LARGE SCALE GENOMIC DNA]</scope>
    <source>
        <strain evidence="4 5">DAOM 197198</strain>
    </source>
</reference>
<dbReference type="AlphaFoldDB" id="A0A2P4QXM8"/>
<dbReference type="EMBL" id="AUPC02000005">
    <property type="protein sequence ID" value="POG82400.1"/>
    <property type="molecule type" value="Genomic_DNA"/>
</dbReference>
<evidence type="ECO:0000313" key="4">
    <source>
        <dbReference type="EMBL" id="POG82400.1"/>
    </source>
</evidence>
<dbReference type="InterPro" id="IPR050272">
    <property type="entry name" value="Isochorismatase-like_hydrls"/>
</dbReference>
<feature type="domain" description="Isochorismatase-like" evidence="3">
    <location>
        <begin position="51"/>
        <end position="225"/>
    </location>
</feature>
<sequence>MATSIPYEPKTVALLVIDSTSEMCVRCIFICFTKFTYKWKEVLEVDFDFNVLIDMQESLRKEVIDIIPNVKSIVKTCHEKDIPVFWTQHGHRNLKFDGGAVGRWWGDGSIKWGSDEWKILRELQPIISRSSTSIDVLDFVIKNKTRYDAFYRTELGSILTSLGIETLIISGAETNLCCEATARSGFDQDYNIVFLKDATVTENEEMHKATLLNLEYGVAKIATVTEVIEWLDKRVN</sequence>
<dbReference type="Proteomes" id="UP000018888">
    <property type="component" value="Unassembled WGS sequence"/>
</dbReference>
<organism evidence="4 5">
    <name type="scientific">Rhizophagus irregularis (strain DAOM 181602 / DAOM 197198 / MUCL 43194)</name>
    <name type="common">Arbuscular mycorrhizal fungus</name>
    <name type="synonym">Glomus intraradices</name>
    <dbReference type="NCBI Taxonomy" id="747089"/>
    <lineage>
        <taxon>Eukaryota</taxon>
        <taxon>Fungi</taxon>
        <taxon>Fungi incertae sedis</taxon>
        <taxon>Mucoromycota</taxon>
        <taxon>Glomeromycotina</taxon>
        <taxon>Glomeromycetes</taxon>
        <taxon>Glomerales</taxon>
        <taxon>Glomeraceae</taxon>
        <taxon>Rhizophagus</taxon>
    </lineage>
</organism>
<evidence type="ECO:0000256" key="2">
    <source>
        <dbReference type="ARBA" id="ARBA00022801"/>
    </source>
</evidence>
<evidence type="ECO:0000313" key="5">
    <source>
        <dbReference type="Proteomes" id="UP000018888"/>
    </source>
</evidence>
<dbReference type="InterPro" id="IPR000868">
    <property type="entry name" value="Isochorismatase-like_dom"/>
</dbReference>
<dbReference type="SUPFAM" id="SSF52499">
    <property type="entry name" value="Isochorismatase-like hydrolases"/>
    <property type="match status" value="1"/>
</dbReference>
<dbReference type="Pfam" id="PF00857">
    <property type="entry name" value="Isochorismatase"/>
    <property type="match status" value="1"/>
</dbReference>
<comment type="caution">
    <text evidence="4">The sequence shown here is derived from an EMBL/GenBank/DDBJ whole genome shotgun (WGS) entry which is preliminary data.</text>
</comment>
<dbReference type="GO" id="GO:0016787">
    <property type="term" value="F:hydrolase activity"/>
    <property type="evidence" value="ECO:0007669"/>
    <property type="project" value="UniProtKB-KW"/>
</dbReference>
<proteinExistence type="inferred from homology"/>
<name>A0A2P4QXM8_RHIID</name>
<dbReference type="SMR" id="A0A2P4QXM8"/>
<dbReference type="PANTHER" id="PTHR43540">
    <property type="entry name" value="PEROXYUREIDOACRYLATE/UREIDOACRYLATE AMIDOHYDROLASE-RELATED"/>
    <property type="match status" value="1"/>
</dbReference>